<keyword evidence="3" id="KW-1185">Reference proteome</keyword>
<dbReference type="InterPro" id="IPR016181">
    <property type="entry name" value="Acyl_CoA_acyltransferase"/>
</dbReference>
<organism evidence="2 3">
    <name type="scientific">Capsulimonas corticalis</name>
    <dbReference type="NCBI Taxonomy" id="2219043"/>
    <lineage>
        <taxon>Bacteria</taxon>
        <taxon>Bacillati</taxon>
        <taxon>Armatimonadota</taxon>
        <taxon>Armatimonadia</taxon>
        <taxon>Capsulimonadales</taxon>
        <taxon>Capsulimonadaceae</taxon>
        <taxon>Capsulimonas</taxon>
    </lineage>
</organism>
<dbReference type="KEGG" id="ccot:CCAX7_40320"/>
<evidence type="ECO:0000313" key="3">
    <source>
        <dbReference type="Proteomes" id="UP000287394"/>
    </source>
</evidence>
<dbReference type="InterPro" id="IPR000182">
    <property type="entry name" value="GNAT_dom"/>
</dbReference>
<dbReference type="AlphaFoldDB" id="A0A9N7L5C7"/>
<dbReference type="Gene3D" id="3.40.630.30">
    <property type="match status" value="1"/>
</dbReference>
<reference evidence="2 3" key="1">
    <citation type="journal article" date="2019" name="Int. J. Syst. Evol. Microbiol.">
        <title>Capsulimonas corticalis gen. nov., sp. nov., an aerobic capsulated bacterium, of a novel bacterial order, Capsulimonadales ord. nov., of the class Armatimonadia of the phylum Armatimonadetes.</title>
        <authorList>
            <person name="Li J."/>
            <person name="Kudo C."/>
            <person name="Tonouchi A."/>
        </authorList>
    </citation>
    <scope>NUCLEOTIDE SEQUENCE [LARGE SCALE GENOMIC DNA]</scope>
    <source>
        <strain evidence="2 3">AX-7</strain>
    </source>
</reference>
<sequence>MDRLTTDRLTLLPSVPADQDTLYDLFGHPEVMKMFDVGFASPRAFTYQETGQWIKNHIGIDIAPWTIFLKESDEAIGWGGIAYCASDTQP</sequence>
<dbReference type="GO" id="GO:0016747">
    <property type="term" value="F:acyltransferase activity, transferring groups other than amino-acyl groups"/>
    <property type="evidence" value="ECO:0007669"/>
    <property type="project" value="InterPro"/>
</dbReference>
<dbReference type="Proteomes" id="UP000287394">
    <property type="component" value="Chromosome"/>
</dbReference>
<name>A0A9N7L5C7_9BACT</name>
<accession>A0A9N7L5C7</accession>
<dbReference type="SUPFAM" id="SSF55729">
    <property type="entry name" value="Acyl-CoA N-acyltransferases (Nat)"/>
    <property type="match status" value="1"/>
</dbReference>
<evidence type="ECO:0000313" key="2">
    <source>
        <dbReference type="EMBL" id="BDI31981.1"/>
    </source>
</evidence>
<protein>
    <recommendedName>
        <fullName evidence="1">N-acetyltransferase domain-containing protein</fullName>
    </recommendedName>
</protein>
<evidence type="ECO:0000259" key="1">
    <source>
        <dbReference type="Pfam" id="PF13302"/>
    </source>
</evidence>
<proteinExistence type="predicted"/>
<dbReference type="EMBL" id="AP025739">
    <property type="protein sequence ID" value="BDI31981.1"/>
    <property type="molecule type" value="Genomic_DNA"/>
</dbReference>
<gene>
    <name evidence="2" type="ORF">CCAX7_40320</name>
</gene>
<dbReference type="Pfam" id="PF13302">
    <property type="entry name" value="Acetyltransf_3"/>
    <property type="match status" value="1"/>
</dbReference>
<feature type="domain" description="N-acetyltransferase" evidence="1">
    <location>
        <begin position="8"/>
        <end position="84"/>
    </location>
</feature>